<accession>A0A930V9Y9</accession>
<organism evidence="3 4">
    <name type="scientific">Nocardioides islandensis</name>
    <dbReference type="NCBI Taxonomy" id="433663"/>
    <lineage>
        <taxon>Bacteria</taxon>
        <taxon>Bacillati</taxon>
        <taxon>Actinomycetota</taxon>
        <taxon>Actinomycetes</taxon>
        <taxon>Propionibacteriales</taxon>
        <taxon>Nocardioidaceae</taxon>
        <taxon>Nocardioides</taxon>
    </lineage>
</organism>
<feature type="transmembrane region" description="Helical" evidence="1">
    <location>
        <begin position="56"/>
        <end position="72"/>
    </location>
</feature>
<keyword evidence="1" id="KW-0812">Transmembrane</keyword>
<evidence type="ECO:0000259" key="2">
    <source>
        <dbReference type="Pfam" id="PF01757"/>
    </source>
</evidence>
<reference evidence="3" key="1">
    <citation type="submission" date="2020-11" db="EMBL/GenBank/DDBJ databases">
        <title>Nocardioides sp. nov., isolated from Soil of Cynanchum wilfordii Hemsley rhizosphere.</title>
        <authorList>
            <person name="Lee J.-S."/>
            <person name="Suh M.K."/>
            <person name="Kim J.-S."/>
        </authorList>
    </citation>
    <scope>NUCLEOTIDE SEQUENCE</scope>
    <source>
        <strain evidence="3">KCTC 19275</strain>
    </source>
</reference>
<dbReference type="AlphaFoldDB" id="A0A930V9Y9"/>
<keyword evidence="3" id="KW-0808">Transferase</keyword>
<dbReference type="PANTHER" id="PTHR37312">
    <property type="entry name" value="MEMBRANE-BOUND ACYLTRANSFERASE YKRP-RELATED"/>
    <property type="match status" value="1"/>
</dbReference>
<feature type="transmembrane region" description="Helical" evidence="1">
    <location>
        <begin position="243"/>
        <end position="262"/>
    </location>
</feature>
<feature type="transmembrane region" description="Helical" evidence="1">
    <location>
        <begin position="146"/>
        <end position="162"/>
    </location>
</feature>
<comment type="caution">
    <text evidence="3">The sequence shown here is derived from an EMBL/GenBank/DDBJ whole genome shotgun (WGS) entry which is preliminary data.</text>
</comment>
<feature type="domain" description="Acyltransferase 3" evidence="2">
    <location>
        <begin position="22"/>
        <end position="322"/>
    </location>
</feature>
<feature type="transmembrane region" description="Helical" evidence="1">
    <location>
        <begin position="84"/>
        <end position="104"/>
    </location>
</feature>
<dbReference type="InterPro" id="IPR002656">
    <property type="entry name" value="Acyl_transf_3_dom"/>
</dbReference>
<evidence type="ECO:0000256" key="1">
    <source>
        <dbReference type="SAM" id="Phobius"/>
    </source>
</evidence>
<sequence>MSSSVNPAVSPAVAPAPKTRDPWLDNAKMVLVTIVVVGHLMVLVPDGGEKNRAYDFIYYFHIPAFVLVTGYLSRTFRYSRRHLLALVTTLVVPYIVIGWLMIHWRVLLDEAPPGLEWFQNPRWPMWYLAAVVMWRLVTPIFRWHPLMVVVAIAISLLGGLTNQELFDINRAMGFLPFFVIGLHLQPSHLALLRRPRAWVVGVVGVLFVWWIADHTDDFWSTQFLYFRAPYAELGASDGEGMWIRARLIVVALVGSFAVLALVPRRRSFLTRMGAWSLVVYLCHGFVVRYLEYRGYEDWMPGSTWWSVLLTVAVGIALALLIAAEPVARVLNVVVDPISSIAALRTALAGRGRKESGHETR</sequence>
<dbReference type="EMBL" id="JADKPN010000005">
    <property type="protein sequence ID" value="MBF4763624.1"/>
    <property type="molecule type" value="Genomic_DNA"/>
</dbReference>
<gene>
    <name evidence="3" type="ORF">ISU07_10840</name>
</gene>
<feature type="transmembrane region" description="Helical" evidence="1">
    <location>
        <begin position="274"/>
        <end position="290"/>
    </location>
</feature>
<proteinExistence type="predicted"/>
<dbReference type="PANTHER" id="PTHR37312:SF1">
    <property type="entry name" value="MEMBRANE-BOUND ACYLTRANSFERASE YKRP-RELATED"/>
    <property type="match status" value="1"/>
</dbReference>
<keyword evidence="3" id="KW-0012">Acyltransferase</keyword>
<feature type="transmembrane region" description="Helical" evidence="1">
    <location>
        <begin position="302"/>
        <end position="322"/>
    </location>
</feature>
<keyword evidence="4" id="KW-1185">Reference proteome</keyword>
<keyword evidence="1" id="KW-1133">Transmembrane helix</keyword>
<dbReference type="Proteomes" id="UP000640489">
    <property type="component" value="Unassembled WGS sequence"/>
</dbReference>
<feature type="transmembrane region" description="Helical" evidence="1">
    <location>
        <begin position="196"/>
        <end position="212"/>
    </location>
</feature>
<evidence type="ECO:0000313" key="3">
    <source>
        <dbReference type="EMBL" id="MBF4763624.1"/>
    </source>
</evidence>
<protein>
    <submittedName>
        <fullName evidence="3">Acyltransferase family protein</fullName>
    </submittedName>
</protein>
<keyword evidence="1" id="KW-0472">Membrane</keyword>
<name>A0A930V9Y9_9ACTN</name>
<dbReference type="RefSeq" id="WP_194706802.1">
    <property type="nucleotide sequence ID" value="NZ_JADKPN010000005.1"/>
</dbReference>
<evidence type="ECO:0000313" key="4">
    <source>
        <dbReference type="Proteomes" id="UP000640489"/>
    </source>
</evidence>
<dbReference type="Pfam" id="PF01757">
    <property type="entry name" value="Acyl_transf_3"/>
    <property type="match status" value="1"/>
</dbReference>
<dbReference type="GO" id="GO:0016747">
    <property type="term" value="F:acyltransferase activity, transferring groups other than amino-acyl groups"/>
    <property type="evidence" value="ECO:0007669"/>
    <property type="project" value="InterPro"/>
</dbReference>
<feature type="transmembrane region" description="Helical" evidence="1">
    <location>
        <begin position="27"/>
        <end position="44"/>
    </location>
</feature>
<dbReference type="InterPro" id="IPR052734">
    <property type="entry name" value="Nod_factor_acetyltransferase"/>
</dbReference>